<name>A0A066U201_9PSEU</name>
<evidence type="ECO:0000256" key="1">
    <source>
        <dbReference type="SAM" id="SignalP"/>
    </source>
</evidence>
<evidence type="ECO:0000313" key="2">
    <source>
        <dbReference type="EMBL" id="KDN21115.1"/>
    </source>
</evidence>
<accession>A0A066U201</accession>
<comment type="caution">
    <text evidence="2">The sequence shown here is derived from an EMBL/GenBank/DDBJ whole genome shotgun (WGS) entry which is preliminary data.</text>
</comment>
<feature type="chain" id="PRO_5001630510" evidence="1">
    <location>
        <begin position="30"/>
        <end position="107"/>
    </location>
</feature>
<keyword evidence="1" id="KW-0732">Signal</keyword>
<proteinExistence type="predicted"/>
<organism evidence="2 3">
    <name type="scientific">Amycolatopsis rifamycinica</name>
    <dbReference type="NCBI Taxonomy" id="287986"/>
    <lineage>
        <taxon>Bacteria</taxon>
        <taxon>Bacillati</taxon>
        <taxon>Actinomycetota</taxon>
        <taxon>Actinomycetes</taxon>
        <taxon>Pseudonocardiales</taxon>
        <taxon>Pseudonocardiaceae</taxon>
        <taxon>Amycolatopsis</taxon>
    </lineage>
</organism>
<dbReference type="Proteomes" id="UP000027345">
    <property type="component" value="Unassembled WGS sequence"/>
</dbReference>
<protein>
    <submittedName>
        <fullName evidence="2">Uncharacterized protein</fullName>
    </submittedName>
</protein>
<evidence type="ECO:0000313" key="3">
    <source>
        <dbReference type="Proteomes" id="UP000027345"/>
    </source>
</evidence>
<dbReference type="RefSeq" id="WP_152603731.1">
    <property type="nucleotide sequence ID" value="NZ_JMQI01000030.1"/>
</dbReference>
<reference evidence="2 3" key="1">
    <citation type="submission" date="2014-05" db="EMBL/GenBank/DDBJ databases">
        <title>Draft genome sequence of Amycolatopsis rifamycinica DSM 46095.</title>
        <authorList>
            <person name="Lal R."/>
            <person name="Saxena A."/>
            <person name="Kumari R."/>
            <person name="Mukherjee U."/>
            <person name="Singh P."/>
            <person name="Sangwan N."/>
            <person name="Mahato N.K."/>
        </authorList>
    </citation>
    <scope>NUCLEOTIDE SEQUENCE [LARGE SCALE GENOMIC DNA]</scope>
    <source>
        <strain evidence="2 3">DSM 46095</strain>
    </source>
</reference>
<sequence length="107" mass="11048">MTSRTAKIMLAATLTAAGVSVALASPAAAAPAYCTASQSGNGATAYCYASASGTQFRAVAYCRYLTPSGSFDYSNFYGSWQVQGDPYHSYAACGGGWSFLSPNAQVR</sequence>
<keyword evidence="3" id="KW-1185">Reference proteome</keyword>
<gene>
    <name evidence="2" type="ORF">DV20_17140</name>
</gene>
<dbReference type="EMBL" id="JMQI01000030">
    <property type="protein sequence ID" value="KDN21115.1"/>
    <property type="molecule type" value="Genomic_DNA"/>
</dbReference>
<feature type="signal peptide" evidence="1">
    <location>
        <begin position="1"/>
        <end position="29"/>
    </location>
</feature>
<dbReference type="AlphaFoldDB" id="A0A066U201"/>
<dbReference type="OrthoDB" id="9846142at2"/>